<dbReference type="EMBL" id="QMEC01000083">
    <property type="protein sequence ID" value="NMF64955.1"/>
    <property type="molecule type" value="Genomic_DNA"/>
</dbReference>
<evidence type="ECO:0000313" key="2">
    <source>
        <dbReference type="EMBL" id="NMF64955.1"/>
    </source>
</evidence>
<feature type="compositionally biased region" description="Low complexity" evidence="1">
    <location>
        <begin position="27"/>
        <end position="41"/>
    </location>
</feature>
<dbReference type="RefSeq" id="WP_169266541.1">
    <property type="nucleotide sequence ID" value="NZ_QMEC01000083.1"/>
</dbReference>
<comment type="caution">
    <text evidence="2">The sequence shown here is derived from an EMBL/GenBank/DDBJ whole genome shotgun (WGS) entry which is preliminary data.</text>
</comment>
<reference evidence="2 3" key="1">
    <citation type="submission" date="2018-06" db="EMBL/GenBank/DDBJ databases">
        <title>Comparative genomics of Brasilonema spp. strains.</title>
        <authorList>
            <person name="Alvarenga D.O."/>
            <person name="Fiore M.F."/>
            <person name="Varani A.M."/>
        </authorList>
    </citation>
    <scope>NUCLEOTIDE SEQUENCE [LARGE SCALE GENOMIC DNA]</scope>
    <source>
        <strain evidence="2 3">UFV-OR1</strain>
    </source>
</reference>
<keyword evidence="3" id="KW-1185">Reference proteome</keyword>
<accession>A0ABX1M8Q9</accession>
<feature type="region of interest" description="Disordered" evidence="1">
    <location>
        <begin position="1"/>
        <end position="68"/>
    </location>
</feature>
<feature type="region of interest" description="Disordered" evidence="1">
    <location>
        <begin position="202"/>
        <end position="239"/>
    </location>
</feature>
<dbReference type="Proteomes" id="UP000762253">
    <property type="component" value="Unassembled WGS sequence"/>
</dbReference>
<feature type="compositionally biased region" description="Low complexity" evidence="1">
    <location>
        <begin position="51"/>
        <end position="66"/>
    </location>
</feature>
<sequence length="239" mass="26600">MTKKRLSDLLQEEAQKLSPSQGETTIDVDAVADDNSSTSSDSDTENEEETQQAAETTTSKRTTPTKAELEATVKELKEALEKAQKKETSLVKQLKNTLEKTQQNQASVVNELKETMEKTQKKEASVVKQLKETLEKAQEKEASLQQQITDLELDVSKHKILAASLKTELDDAKKAAIQLAEANSQLTETISTLQQPKQNALVPKTYKKSYPLAQRLPEGRPITKDNDSDDNSSPMWLLD</sequence>
<evidence type="ECO:0000313" key="3">
    <source>
        <dbReference type="Proteomes" id="UP000762253"/>
    </source>
</evidence>
<proteinExistence type="predicted"/>
<feature type="compositionally biased region" description="Basic and acidic residues" evidence="1">
    <location>
        <begin position="217"/>
        <end position="226"/>
    </location>
</feature>
<gene>
    <name evidence="2" type="ORF">DP115_20135</name>
</gene>
<name>A0ABX1M8Q9_9CYAN</name>
<evidence type="ECO:0000256" key="1">
    <source>
        <dbReference type="SAM" id="MobiDB-lite"/>
    </source>
</evidence>
<protein>
    <submittedName>
        <fullName evidence="2">Uncharacterized protein</fullName>
    </submittedName>
</protein>
<organism evidence="2 3">
    <name type="scientific">Brasilonema octagenarum UFV-OR1</name>
    <dbReference type="NCBI Taxonomy" id="417115"/>
    <lineage>
        <taxon>Bacteria</taxon>
        <taxon>Bacillati</taxon>
        <taxon>Cyanobacteriota</taxon>
        <taxon>Cyanophyceae</taxon>
        <taxon>Nostocales</taxon>
        <taxon>Scytonemataceae</taxon>
        <taxon>Brasilonema</taxon>
        <taxon>Octagenarum group</taxon>
    </lineage>
</organism>